<dbReference type="Pfam" id="PF13417">
    <property type="entry name" value="GST_N_3"/>
    <property type="match status" value="1"/>
</dbReference>
<dbReference type="InterPro" id="IPR004046">
    <property type="entry name" value="GST_C"/>
</dbReference>
<dbReference type="Pfam" id="PF14497">
    <property type="entry name" value="GST_C_3"/>
    <property type="match status" value="1"/>
</dbReference>
<evidence type="ECO:0000259" key="1">
    <source>
        <dbReference type="PROSITE" id="PS50404"/>
    </source>
</evidence>
<evidence type="ECO:0000259" key="2">
    <source>
        <dbReference type="PROSITE" id="PS50405"/>
    </source>
</evidence>
<dbReference type="SFLD" id="SFLDG00358">
    <property type="entry name" value="Main_(cytGST)"/>
    <property type="match status" value="1"/>
</dbReference>
<name>A0ABT0RDR4_9SPHN</name>
<dbReference type="PANTHER" id="PTHR42673:SF21">
    <property type="entry name" value="GLUTATHIONE S-TRANSFERASE YFCF"/>
    <property type="match status" value="1"/>
</dbReference>
<dbReference type="InterPro" id="IPR040079">
    <property type="entry name" value="Glutathione_S-Trfase"/>
</dbReference>
<dbReference type="InterPro" id="IPR010987">
    <property type="entry name" value="Glutathione-S-Trfase_C-like"/>
</dbReference>
<dbReference type="SFLD" id="SFLDS00019">
    <property type="entry name" value="Glutathione_Transferase_(cytos"/>
    <property type="match status" value="1"/>
</dbReference>
<evidence type="ECO:0000313" key="4">
    <source>
        <dbReference type="Proteomes" id="UP001165343"/>
    </source>
</evidence>
<dbReference type="SUPFAM" id="SSF47616">
    <property type="entry name" value="GST C-terminal domain-like"/>
    <property type="match status" value="1"/>
</dbReference>
<accession>A0ABT0RDR4</accession>
<dbReference type="InterPro" id="IPR036282">
    <property type="entry name" value="Glutathione-S-Trfase_C_sf"/>
</dbReference>
<dbReference type="SUPFAM" id="SSF52833">
    <property type="entry name" value="Thioredoxin-like"/>
    <property type="match status" value="1"/>
</dbReference>
<proteinExistence type="predicted"/>
<dbReference type="RefSeq" id="WP_249867345.1">
    <property type="nucleotide sequence ID" value="NZ_JAMGBC010000001.1"/>
</dbReference>
<dbReference type="InterPro" id="IPR004045">
    <property type="entry name" value="Glutathione_S-Trfase_N"/>
</dbReference>
<sequence>MILYGSSMSPYVRKVIAYAAEKGIELDVQPTGLGDPNPEFRKASPFGKMPGFVDGDYYLADSSAIIHYLEAKHPQPELIPADPKLRGKCIWFEEFADTILSGCGAKMFFNRVVAPIFLQKPGDLEAADAAEREELPKVMDYIESIAPGGDGYLVGDGLSLADIAVASPFANLQHMKVELDSNRWPKAVAFTQRILSRPSFAPWVARESAFLEKTAA</sequence>
<reference evidence="3" key="1">
    <citation type="submission" date="2022-05" db="EMBL/GenBank/DDBJ databases">
        <authorList>
            <person name="Jo J.-H."/>
            <person name="Im W.-T."/>
        </authorList>
    </citation>
    <scope>NUCLEOTIDE SEQUENCE</scope>
    <source>
        <strain evidence="3">RG327</strain>
    </source>
</reference>
<dbReference type="PROSITE" id="PS50405">
    <property type="entry name" value="GST_CTER"/>
    <property type="match status" value="1"/>
</dbReference>
<keyword evidence="4" id="KW-1185">Reference proteome</keyword>
<organism evidence="3 4">
    <name type="scientific">Sphingomonas anseongensis</name>
    <dbReference type="NCBI Taxonomy" id="2908207"/>
    <lineage>
        <taxon>Bacteria</taxon>
        <taxon>Pseudomonadati</taxon>
        <taxon>Pseudomonadota</taxon>
        <taxon>Alphaproteobacteria</taxon>
        <taxon>Sphingomonadales</taxon>
        <taxon>Sphingomonadaceae</taxon>
        <taxon>Sphingomonas</taxon>
    </lineage>
</organism>
<dbReference type="PANTHER" id="PTHR42673">
    <property type="entry name" value="MALEYLACETOACETATE ISOMERASE"/>
    <property type="match status" value="1"/>
</dbReference>
<dbReference type="Proteomes" id="UP001165343">
    <property type="component" value="Unassembled WGS sequence"/>
</dbReference>
<feature type="domain" description="GST C-terminal" evidence="2">
    <location>
        <begin position="82"/>
        <end position="215"/>
    </location>
</feature>
<comment type="caution">
    <text evidence="3">The sequence shown here is derived from an EMBL/GenBank/DDBJ whole genome shotgun (WGS) entry which is preliminary data.</text>
</comment>
<dbReference type="CDD" id="cd00570">
    <property type="entry name" value="GST_N_family"/>
    <property type="match status" value="1"/>
</dbReference>
<evidence type="ECO:0000313" key="3">
    <source>
        <dbReference type="EMBL" id="MCL6678388.1"/>
    </source>
</evidence>
<dbReference type="InterPro" id="IPR036249">
    <property type="entry name" value="Thioredoxin-like_sf"/>
</dbReference>
<dbReference type="Gene3D" id="3.40.30.10">
    <property type="entry name" value="Glutaredoxin"/>
    <property type="match status" value="1"/>
</dbReference>
<protein>
    <submittedName>
        <fullName evidence="3">Glutathione S-transferase family protein</fullName>
    </submittedName>
</protein>
<dbReference type="PROSITE" id="PS50404">
    <property type="entry name" value="GST_NTER"/>
    <property type="match status" value="1"/>
</dbReference>
<dbReference type="CDD" id="cd00299">
    <property type="entry name" value="GST_C_family"/>
    <property type="match status" value="1"/>
</dbReference>
<gene>
    <name evidence="3" type="ORF">LZ519_03525</name>
</gene>
<dbReference type="EMBL" id="JAMGBC010000001">
    <property type="protein sequence ID" value="MCL6678388.1"/>
    <property type="molecule type" value="Genomic_DNA"/>
</dbReference>
<dbReference type="Gene3D" id="1.20.1050.10">
    <property type="match status" value="1"/>
</dbReference>
<feature type="domain" description="GST N-terminal" evidence="1">
    <location>
        <begin position="1"/>
        <end position="77"/>
    </location>
</feature>